<protein>
    <submittedName>
        <fullName evidence="8">Cache domain-containing protein</fullName>
    </submittedName>
</protein>
<keyword evidence="4" id="KW-1133">Transmembrane helix</keyword>
<dbReference type="Gene3D" id="3.30.450.20">
    <property type="entry name" value="PAS domain"/>
    <property type="match status" value="1"/>
</dbReference>
<accession>A0ABT8AU81</accession>
<gene>
    <name evidence="8" type="ORF">QWZ18_21285</name>
</gene>
<keyword evidence="6" id="KW-0732">Signal</keyword>
<reference evidence="9" key="1">
    <citation type="journal article" date="2019" name="Int. J. Syst. Evol. Microbiol.">
        <title>The Global Catalogue of Microorganisms (GCM) 10K type strain sequencing project: providing services to taxonomists for standard genome sequencing and annotation.</title>
        <authorList>
            <consortium name="The Broad Institute Genomics Platform"/>
            <consortium name="The Broad Institute Genome Sequencing Center for Infectious Disease"/>
            <person name="Wu L."/>
            <person name="Ma J."/>
        </authorList>
    </citation>
    <scope>NUCLEOTIDE SEQUENCE [LARGE SCALE GENOMIC DNA]</scope>
    <source>
        <strain evidence="9">CECT 7806</strain>
    </source>
</reference>
<feature type="signal peptide" evidence="6">
    <location>
        <begin position="1"/>
        <end position="24"/>
    </location>
</feature>
<organism evidence="8 9">
    <name type="scientific">Methylobacterium longum</name>
    <dbReference type="NCBI Taxonomy" id="767694"/>
    <lineage>
        <taxon>Bacteria</taxon>
        <taxon>Pseudomonadati</taxon>
        <taxon>Pseudomonadota</taxon>
        <taxon>Alphaproteobacteria</taxon>
        <taxon>Hyphomicrobiales</taxon>
        <taxon>Methylobacteriaceae</taxon>
        <taxon>Methylobacterium</taxon>
    </lineage>
</organism>
<sequence>MITRTSVLVVLILVGSVATTPVLACGDSEAGLSCDDSGSGAEMGAKWMLKRVVATVDRDGAAALIKFTKGTDGFRTADTYVFCVGPDGMMNAHPNPILQGHDVHDLHDKTGNYFIKTMLETAKSGQISSIRYLFPKPGGTIEEPKTTYYTRAGDQMCAVGVYDADVAAPQATTPEARVASLRAKLDGEIPASAKADWTAFLEALNAQSDAKAAAVAEARRNLAAAATALTPTVPKAAAAQ</sequence>
<keyword evidence="9" id="KW-1185">Reference proteome</keyword>
<dbReference type="Proteomes" id="UP001244297">
    <property type="component" value="Unassembled WGS sequence"/>
</dbReference>
<dbReference type="Pfam" id="PF17200">
    <property type="entry name" value="sCache_2"/>
    <property type="match status" value="1"/>
</dbReference>
<evidence type="ECO:0000259" key="7">
    <source>
        <dbReference type="Pfam" id="PF17200"/>
    </source>
</evidence>
<comment type="caution">
    <text evidence="8">The sequence shown here is derived from an EMBL/GenBank/DDBJ whole genome shotgun (WGS) entry which is preliminary data.</text>
</comment>
<dbReference type="RefSeq" id="WP_238291436.1">
    <property type="nucleotide sequence ID" value="NZ_BPQS01000038.1"/>
</dbReference>
<evidence type="ECO:0000256" key="4">
    <source>
        <dbReference type="ARBA" id="ARBA00022989"/>
    </source>
</evidence>
<evidence type="ECO:0000256" key="5">
    <source>
        <dbReference type="ARBA" id="ARBA00023136"/>
    </source>
</evidence>
<dbReference type="InterPro" id="IPR033480">
    <property type="entry name" value="sCache_2"/>
</dbReference>
<evidence type="ECO:0000256" key="6">
    <source>
        <dbReference type="SAM" id="SignalP"/>
    </source>
</evidence>
<evidence type="ECO:0000256" key="3">
    <source>
        <dbReference type="ARBA" id="ARBA00022692"/>
    </source>
</evidence>
<keyword evidence="3" id="KW-0812">Transmembrane</keyword>
<proteinExistence type="predicted"/>
<evidence type="ECO:0000256" key="2">
    <source>
        <dbReference type="ARBA" id="ARBA00022475"/>
    </source>
</evidence>
<comment type="subcellular location">
    <subcellularLocation>
        <location evidence="1">Cell membrane</location>
        <topology evidence="1">Multi-pass membrane protein</topology>
    </subcellularLocation>
</comment>
<keyword evidence="2" id="KW-1003">Cell membrane</keyword>
<evidence type="ECO:0000256" key="1">
    <source>
        <dbReference type="ARBA" id="ARBA00004651"/>
    </source>
</evidence>
<dbReference type="EMBL" id="JAUFPT010000068">
    <property type="protein sequence ID" value="MDN3573145.1"/>
    <property type="molecule type" value="Genomic_DNA"/>
</dbReference>
<keyword evidence="5" id="KW-0472">Membrane</keyword>
<evidence type="ECO:0000313" key="8">
    <source>
        <dbReference type="EMBL" id="MDN3573145.1"/>
    </source>
</evidence>
<feature type="domain" description="Single Cache" evidence="7">
    <location>
        <begin position="61"/>
        <end position="171"/>
    </location>
</feature>
<name>A0ABT8AU81_9HYPH</name>
<feature type="chain" id="PRO_5045762087" evidence="6">
    <location>
        <begin position="25"/>
        <end position="240"/>
    </location>
</feature>
<evidence type="ECO:0000313" key="9">
    <source>
        <dbReference type="Proteomes" id="UP001244297"/>
    </source>
</evidence>